<dbReference type="EMBL" id="CAADRA010000052">
    <property type="protein sequence ID" value="VFT78077.1"/>
    <property type="molecule type" value="Genomic_DNA"/>
</dbReference>
<keyword evidence="1" id="KW-0175">Coiled coil</keyword>
<evidence type="ECO:0000313" key="3">
    <source>
        <dbReference type="EMBL" id="KAF0719731.1"/>
    </source>
</evidence>
<reference evidence="4 5" key="1">
    <citation type="submission" date="2019-03" db="EMBL/GenBank/DDBJ databases">
        <authorList>
            <person name="Gaulin E."/>
            <person name="Dumas B."/>
        </authorList>
    </citation>
    <scope>NUCLEOTIDE SEQUENCE [LARGE SCALE GENOMIC DNA]</scope>
    <source>
        <strain evidence="4">CBS 568.67</strain>
    </source>
</reference>
<name>A0A485K7T3_9STRA</name>
<gene>
    <name evidence="4" type="primary">Aste57867_853</name>
    <name evidence="3" type="ORF">As57867_000852</name>
    <name evidence="4" type="ORF">ASTE57867_853</name>
</gene>
<feature type="compositionally biased region" description="Basic and acidic residues" evidence="2">
    <location>
        <begin position="82"/>
        <end position="91"/>
    </location>
</feature>
<accession>A0A485K7T3</accession>
<feature type="compositionally biased region" description="Polar residues" evidence="2">
    <location>
        <begin position="49"/>
        <end position="66"/>
    </location>
</feature>
<proteinExistence type="predicted"/>
<feature type="region of interest" description="Disordered" evidence="2">
    <location>
        <begin position="1"/>
        <end position="132"/>
    </location>
</feature>
<dbReference type="Proteomes" id="UP000332933">
    <property type="component" value="Unassembled WGS sequence"/>
</dbReference>
<evidence type="ECO:0000256" key="2">
    <source>
        <dbReference type="SAM" id="MobiDB-lite"/>
    </source>
</evidence>
<feature type="coiled-coil region" evidence="1">
    <location>
        <begin position="175"/>
        <end position="262"/>
    </location>
</feature>
<organism evidence="4 5">
    <name type="scientific">Aphanomyces stellatus</name>
    <dbReference type="NCBI Taxonomy" id="120398"/>
    <lineage>
        <taxon>Eukaryota</taxon>
        <taxon>Sar</taxon>
        <taxon>Stramenopiles</taxon>
        <taxon>Oomycota</taxon>
        <taxon>Saprolegniomycetes</taxon>
        <taxon>Saprolegniales</taxon>
        <taxon>Verrucalvaceae</taxon>
        <taxon>Aphanomyces</taxon>
    </lineage>
</organism>
<protein>
    <submittedName>
        <fullName evidence="4">Aste57867_853 protein</fullName>
    </submittedName>
</protein>
<evidence type="ECO:0000313" key="4">
    <source>
        <dbReference type="EMBL" id="VFT78077.1"/>
    </source>
</evidence>
<reference evidence="3" key="2">
    <citation type="submission" date="2019-06" db="EMBL/GenBank/DDBJ databases">
        <title>Genomics analysis of Aphanomyces spp. identifies a new class of oomycete effector associated with host adaptation.</title>
        <authorList>
            <person name="Gaulin E."/>
        </authorList>
    </citation>
    <scope>NUCLEOTIDE SEQUENCE</scope>
    <source>
        <strain evidence="3">CBS 578.67</strain>
    </source>
</reference>
<keyword evidence="5" id="KW-1185">Reference proteome</keyword>
<evidence type="ECO:0000256" key="1">
    <source>
        <dbReference type="SAM" id="Coils"/>
    </source>
</evidence>
<dbReference type="AlphaFoldDB" id="A0A485K7T3"/>
<feature type="compositionally biased region" description="Polar residues" evidence="2">
    <location>
        <begin position="1"/>
        <end position="14"/>
    </location>
</feature>
<evidence type="ECO:0000313" key="5">
    <source>
        <dbReference type="Proteomes" id="UP000332933"/>
    </source>
</evidence>
<sequence>MRATTSSVTRTGHVSSGPFFSKTKPPLPPLPSTLSRHARWKTPTKDDQPTTLSWRSVPLQASSEGNHTAKKDVMLATPLGDNQDHHDREIDAEGGTLPSSDLAVDGPEGTSVMDPVSPDDKALPPPPPPRVVGRVPNQVAILKSIQSDMVSITTNLDLLLLATPRGASSSDAAVVDALRNHVARLEDELTRVREAAAHDVGELQTKLDVARTNEASQRSRINALEEDKAELEDLLSHASRDLAREEDRVIKLKQTVDMLSRAQPAAKLPPPCATTTSSATIDSSRIVYG</sequence>
<dbReference type="EMBL" id="VJMH01000052">
    <property type="protein sequence ID" value="KAF0719731.1"/>
    <property type="molecule type" value="Genomic_DNA"/>
</dbReference>